<feature type="region of interest" description="Disordered" evidence="1">
    <location>
        <begin position="1"/>
        <end position="39"/>
    </location>
</feature>
<evidence type="ECO:0000313" key="3">
    <source>
        <dbReference type="Proteomes" id="UP000262379"/>
    </source>
</evidence>
<accession>A0A371XJ64</accession>
<dbReference type="EMBL" id="QURN01000001">
    <property type="protein sequence ID" value="RFC69250.1"/>
    <property type="molecule type" value="Genomic_DNA"/>
</dbReference>
<name>A0A371XJ64_9HYPH</name>
<organism evidence="2 3">
    <name type="scientific">Mesorhizobium denitrificans</name>
    <dbReference type="NCBI Taxonomy" id="2294114"/>
    <lineage>
        <taxon>Bacteria</taxon>
        <taxon>Pseudomonadati</taxon>
        <taxon>Pseudomonadota</taxon>
        <taxon>Alphaproteobacteria</taxon>
        <taxon>Hyphomicrobiales</taxon>
        <taxon>Phyllobacteriaceae</taxon>
        <taxon>Mesorhizobium</taxon>
    </lineage>
</organism>
<sequence length="66" mass="7286">MRRKGKGGVLSQRAEADKKMPPWRRGYHGGAFKIMRQPGEGDEAAANIRYRRGTGLTPDSAEADDL</sequence>
<evidence type="ECO:0000256" key="1">
    <source>
        <dbReference type="SAM" id="MobiDB-lite"/>
    </source>
</evidence>
<gene>
    <name evidence="2" type="ORF">DY251_00390</name>
</gene>
<proteinExistence type="predicted"/>
<comment type="caution">
    <text evidence="2">The sequence shown here is derived from an EMBL/GenBank/DDBJ whole genome shotgun (WGS) entry which is preliminary data.</text>
</comment>
<reference evidence="3" key="1">
    <citation type="submission" date="2018-08" db="EMBL/GenBank/DDBJ databases">
        <authorList>
            <person name="Im W.T."/>
        </authorList>
    </citation>
    <scope>NUCLEOTIDE SEQUENCE [LARGE SCALE GENOMIC DNA]</scope>
    <source>
        <strain evidence="3">LA-28</strain>
    </source>
</reference>
<protein>
    <submittedName>
        <fullName evidence="2">Uncharacterized protein</fullName>
    </submittedName>
</protein>
<dbReference type="AlphaFoldDB" id="A0A371XJ64"/>
<keyword evidence="3" id="KW-1185">Reference proteome</keyword>
<evidence type="ECO:0000313" key="2">
    <source>
        <dbReference type="EMBL" id="RFC69250.1"/>
    </source>
</evidence>
<dbReference type="Proteomes" id="UP000262379">
    <property type="component" value="Unassembled WGS sequence"/>
</dbReference>